<feature type="domain" description="Protein FecR C-terminal" evidence="3">
    <location>
        <begin position="298"/>
        <end position="363"/>
    </location>
</feature>
<dbReference type="STRING" id="226505.SAMN05444394_2261"/>
<dbReference type="PANTHER" id="PTHR30273:SF2">
    <property type="entry name" value="PROTEIN FECR"/>
    <property type="match status" value="1"/>
</dbReference>
<gene>
    <name evidence="4" type="ORF">SAMN05444394_2261</name>
</gene>
<evidence type="ECO:0000256" key="1">
    <source>
        <dbReference type="SAM" id="Phobius"/>
    </source>
</evidence>
<protein>
    <submittedName>
        <fullName evidence="4">FecR family protein</fullName>
    </submittedName>
</protein>
<dbReference type="InterPro" id="IPR006860">
    <property type="entry name" value="FecR"/>
</dbReference>
<organism evidence="4 5">
    <name type="scientific">Algoriphagus halophilus</name>
    <dbReference type="NCBI Taxonomy" id="226505"/>
    <lineage>
        <taxon>Bacteria</taxon>
        <taxon>Pseudomonadati</taxon>
        <taxon>Bacteroidota</taxon>
        <taxon>Cytophagia</taxon>
        <taxon>Cytophagales</taxon>
        <taxon>Cyclobacteriaceae</taxon>
        <taxon>Algoriphagus</taxon>
    </lineage>
</organism>
<feature type="domain" description="FecR protein" evidence="2">
    <location>
        <begin position="158"/>
        <end position="251"/>
    </location>
</feature>
<dbReference type="Proteomes" id="UP000185221">
    <property type="component" value="Unassembled WGS sequence"/>
</dbReference>
<dbReference type="Gene3D" id="2.60.120.1440">
    <property type="match status" value="1"/>
</dbReference>
<dbReference type="Gene3D" id="3.55.50.30">
    <property type="match status" value="1"/>
</dbReference>
<dbReference type="GO" id="GO:0016989">
    <property type="term" value="F:sigma factor antagonist activity"/>
    <property type="evidence" value="ECO:0007669"/>
    <property type="project" value="TreeGrafter"/>
</dbReference>
<keyword evidence="1" id="KW-0812">Transmembrane</keyword>
<dbReference type="PANTHER" id="PTHR30273">
    <property type="entry name" value="PERIPLASMIC SIGNAL SENSOR AND SIGMA FACTOR ACTIVATOR FECR-RELATED"/>
    <property type="match status" value="1"/>
</dbReference>
<dbReference type="InterPro" id="IPR032508">
    <property type="entry name" value="FecR_C"/>
</dbReference>
<dbReference type="InterPro" id="IPR012373">
    <property type="entry name" value="Ferrdict_sens_TM"/>
</dbReference>
<dbReference type="AlphaFoldDB" id="A0A1N6EL09"/>
<evidence type="ECO:0000313" key="4">
    <source>
        <dbReference type="EMBL" id="SIN83601.1"/>
    </source>
</evidence>
<evidence type="ECO:0000259" key="2">
    <source>
        <dbReference type="Pfam" id="PF04773"/>
    </source>
</evidence>
<evidence type="ECO:0000313" key="5">
    <source>
        <dbReference type="Proteomes" id="UP000185221"/>
    </source>
</evidence>
<dbReference type="EMBL" id="FSRC01000001">
    <property type="protein sequence ID" value="SIN83601.1"/>
    <property type="molecule type" value="Genomic_DNA"/>
</dbReference>
<reference evidence="5" key="1">
    <citation type="submission" date="2016-11" db="EMBL/GenBank/DDBJ databases">
        <authorList>
            <person name="Varghese N."/>
            <person name="Submissions S."/>
        </authorList>
    </citation>
    <scope>NUCLEOTIDE SEQUENCE [LARGE SCALE GENOMIC DNA]</scope>
    <source>
        <strain evidence="5">DSM 15292</strain>
    </source>
</reference>
<keyword evidence="5" id="KW-1185">Reference proteome</keyword>
<sequence>MNAEFMSKSEYRTEDFVLDPEFRKWVLANDLESKLYWEEFLRLNKNKVEEIEKARKIIINLSKKEFHLDEVQQDSLWNQINSKIDRQEAIKKETKVVSLDSWSAIQHHKEKLESKRREKLKMTLVFSAASVAVLSLILWFNFYQLQQEKAIPPVEYETIEALAGVKSSISLPDGTIVTLNSKSKVTYAKPFNGKVREIVLEGEAYFDVAKDTLRPFIVKTGPVSTQALGTEFNIQAYPESPISISLIEGAVLVFNEEVVGLSEKLIPGEGILASLDNKLWQKDRFDLETTLAWMNKTLIFKNTPFKETIHSLEKWYGVEFKITGKMPEDVYITGKFKDESLKNILEGISYSTKYSYSIEGKTVNLNLTQY</sequence>
<name>A0A1N6EL09_9BACT</name>
<proteinExistence type="predicted"/>
<evidence type="ECO:0000259" key="3">
    <source>
        <dbReference type="Pfam" id="PF16344"/>
    </source>
</evidence>
<accession>A0A1N6EL09</accession>
<dbReference type="Pfam" id="PF04773">
    <property type="entry name" value="FecR"/>
    <property type="match status" value="1"/>
</dbReference>
<keyword evidence="1" id="KW-0472">Membrane</keyword>
<feature type="transmembrane region" description="Helical" evidence="1">
    <location>
        <begin position="124"/>
        <end position="143"/>
    </location>
</feature>
<dbReference type="Pfam" id="PF16344">
    <property type="entry name" value="FecR_C"/>
    <property type="match status" value="1"/>
</dbReference>
<keyword evidence="1" id="KW-1133">Transmembrane helix</keyword>
<dbReference type="PIRSF" id="PIRSF018266">
    <property type="entry name" value="FecR"/>
    <property type="match status" value="1"/>
</dbReference>